<accession>A0A4D6KHL2</accession>
<gene>
    <name evidence="5" type="ORF">E5139_08215</name>
</gene>
<dbReference type="KEGG" id="halz:E5139_08215"/>
<dbReference type="RefSeq" id="WP_015761985.1">
    <property type="nucleotide sequence ID" value="NZ_CP039375.1"/>
</dbReference>
<dbReference type="InterPro" id="IPR006311">
    <property type="entry name" value="TAT_signal"/>
</dbReference>
<dbReference type="Proteomes" id="UP000297053">
    <property type="component" value="Chromosome"/>
</dbReference>
<dbReference type="GO" id="GO:0046872">
    <property type="term" value="F:metal ion binding"/>
    <property type="evidence" value="ECO:0007669"/>
    <property type="project" value="InterPro"/>
</dbReference>
<evidence type="ECO:0000256" key="2">
    <source>
        <dbReference type="ARBA" id="ARBA00022448"/>
    </source>
</evidence>
<dbReference type="PROSITE" id="PS51257">
    <property type="entry name" value="PROKAR_LIPOPROTEIN"/>
    <property type="match status" value="1"/>
</dbReference>
<dbReference type="Pfam" id="PF01297">
    <property type="entry name" value="ZnuA"/>
    <property type="match status" value="1"/>
</dbReference>
<dbReference type="AlphaFoldDB" id="A0A4D6KHL2"/>
<reference evidence="5 6" key="2">
    <citation type="submission" date="2019-04" db="EMBL/GenBank/DDBJ databases">
        <authorList>
            <person name="Yang S."/>
            <person name="Wei W."/>
        </authorList>
    </citation>
    <scope>NUCLEOTIDE SEQUENCE [LARGE SCALE GENOMIC DNA]</scope>
    <source>
        <strain evidence="6">ZP60</strain>
    </source>
</reference>
<evidence type="ECO:0000256" key="3">
    <source>
        <dbReference type="ARBA" id="ARBA00022729"/>
    </source>
</evidence>
<evidence type="ECO:0000313" key="6">
    <source>
        <dbReference type="Proteomes" id="UP000297053"/>
    </source>
</evidence>
<proteinExistence type="inferred from homology"/>
<dbReference type="GeneID" id="42178913"/>
<keyword evidence="3" id="KW-0732">Signal</keyword>
<dbReference type="Gene3D" id="3.40.50.1980">
    <property type="entry name" value="Nitrogenase molybdenum iron protein domain"/>
    <property type="match status" value="2"/>
</dbReference>
<dbReference type="PANTHER" id="PTHR42953:SF3">
    <property type="entry name" value="HIGH-AFFINITY ZINC UPTAKE SYSTEM PROTEIN ZNUA"/>
    <property type="match status" value="1"/>
</dbReference>
<sequence>MTNHTTRRQWLGVLAGATAAGTAGCLDSTAGGTDETLSVAASFFVLGDLASNVAGDRASVETLVPVGQHGHGWQPGPDVTRRAVEADVFVYMAPGFQPWADDVVTNIESGDSDTAIMEARAGVDLLTVPEEGGHDHGSATAVHGEKHAEHSGHSDDHADHDTAHNDNHDTAHEDGHDERPVDPHFWLDPRRARTAVETIEEGLRAVDEGNAGTYADNADRYRERLSELDETFETALSDRERETVLVAGHNAFQYLGRRYGFDVVALSGLSPDDSPTSDDLRRAERVISDHDLDHVLAPVMESEQAAAGIVSDTSARERLPITALPGRHSEWADRGWGYEQIMSEVNLPTLETALGSR</sequence>
<dbReference type="SUPFAM" id="SSF53807">
    <property type="entry name" value="Helical backbone' metal receptor"/>
    <property type="match status" value="1"/>
</dbReference>
<evidence type="ECO:0000256" key="1">
    <source>
        <dbReference type="ARBA" id="ARBA00011028"/>
    </source>
</evidence>
<dbReference type="PROSITE" id="PS51318">
    <property type="entry name" value="TAT"/>
    <property type="match status" value="1"/>
</dbReference>
<feature type="compositionally biased region" description="Basic and acidic residues" evidence="4">
    <location>
        <begin position="131"/>
        <end position="185"/>
    </location>
</feature>
<dbReference type="InterPro" id="IPR006127">
    <property type="entry name" value="ZnuA-like"/>
</dbReference>
<dbReference type="PANTHER" id="PTHR42953">
    <property type="entry name" value="HIGH-AFFINITY ZINC UPTAKE SYSTEM PROTEIN ZNUA-RELATED"/>
    <property type="match status" value="1"/>
</dbReference>
<name>A0A4D6KHL2_9EURY</name>
<dbReference type="OMA" id="FQPWADD"/>
<protein>
    <submittedName>
        <fullName evidence="5">Zinc ABC transporter substrate-binding protein</fullName>
    </submittedName>
</protein>
<organism evidence="5 6">
    <name type="scientific">Halomicrobium mukohataei</name>
    <dbReference type="NCBI Taxonomy" id="57705"/>
    <lineage>
        <taxon>Archaea</taxon>
        <taxon>Methanobacteriati</taxon>
        <taxon>Methanobacteriota</taxon>
        <taxon>Stenosarchaea group</taxon>
        <taxon>Halobacteria</taxon>
        <taxon>Halobacteriales</taxon>
        <taxon>Haloarculaceae</taxon>
        <taxon>Halomicrobium</taxon>
    </lineage>
</organism>
<dbReference type="InterPro" id="IPR050492">
    <property type="entry name" value="Bact_metal-bind_prot9"/>
</dbReference>
<dbReference type="GO" id="GO:0030001">
    <property type="term" value="P:metal ion transport"/>
    <property type="evidence" value="ECO:0007669"/>
    <property type="project" value="InterPro"/>
</dbReference>
<comment type="similarity">
    <text evidence="1">Belongs to the bacterial solute-binding protein 9 family.</text>
</comment>
<feature type="region of interest" description="Disordered" evidence="4">
    <location>
        <begin position="129"/>
        <end position="185"/>
    </location>
</feature>
<evidence type="ECO:0000256" key="4">
    <source>
        <dbReference type="SAM" id="MobiDB-lite"/>
    </source>
</evidence>
<dbReference type="EMBL" id="CP039375">
    <property type="protein sequence ID" value="QCD65621.1"/>
    <property type="molecule type" value="Genomic_DNA"/>
</dbReference>
<reference evidence="5 6" key="1">
    <citation type="submission" date="2019-04" db="EMBL/GenBank/DDBJ databases">
        <title>Complete genome sequence of Arthrobacter sp. ZXY-2 associated with effective atrazine degradation and salt adaptation.</title>
        <authorList>
            <person name="Zhao X."/>
        </authorList>
    </citation>
    <scope>NUCLEOTIDE SEQUENCE [LARGE SCALE GENOMIC DNA]</scope>
    <source>
        <strain evidence="6">ZP60</strain>
    </source>
</reference>
<keyword evidence="2" id="KW-0813">Transport</keyword>
<evidence type="ECO:0000313" key="5">
    <source>
        <dbReference type="EMBL" id="QCD65621.1"/>
    </source>
</evidence>